<dbReference type="InterPro" id="IPR042573">
    <property type="entry name" value="GNAT_acetyltra_N"/>
</dbReference>
<dbReference type="Gene3D" id="3.40.630.30">
    <property type="match status" value="1"/>
</dbReference>
<dbReference type="STRING" id="888746.HMPREF9180_1014"/>
<evidence type="ECO:0000313" key="3">
    <source>
        <dbReference type="Proteomes" id="UP000010304"/>
    </source>
</evidence>
<dbReference type="PANTHER" id="PTHR31143">
    <property type="match status" value="1"/>
</dbReference>
<name>E8KC09_9STRE</name>
<dbReference type="RefSeq" id="WP_006145788.1">
    <property type="nucleotide sequence ID" value="NZ_GL732463.1"/>
</dbReference>
<keyword evidence="3" id="KW-1185">Reference proteome</keyword>
<dbReference type="OrthoDB" id="7054616at2"/>
<sequence>MELFKTWKKYMVLYGLKSQIGTVYRNSDRTTSFYDIGNFLYLAGELDSRFWEDFVRQYGLDYKIIISEDTEWQDFLHRQVGLISFTRYSFKDKANFQVEFLNDLVTQLEKGYNIVPIDNHIYDCFFEEEWSQDLQGNFESYQDFALKGGFGFVILKNNEVIAGISSGLVYHGAVEVEVATRPDKQGNGFAKKLGAAMILESLNRDMFPLWDAHNEASKKVAEFLGYELVEPYEAFELEESVVY</sequence>
<dbReference type="eggNOG" id="COG1670">
    <property type="taxonomic scope" value="Bacteria"/>
</dbReference>
<organism evidence="2 3">
    <name type="scientific">Streptococcus peroris ATCC 700780</name>
    <dbReference type="NCBI Taxonomy" id="888746"/>
    <lineage>
        <taxon>Bacteria</taxon>
        <taxon>Bacillati</taxon>
        <taxon>Bacillota</taxon>
        <taxon>Bacilli</taxon>
        <taxon>Lactobacillales</taxon>
        <taxon>Streptococcaceae</taxon>
        <taxon>Streptococcus</taxon>
    </lineage>
</organism>
<dbReference type="GO" id="GO:0016747">
    <property type="term" value="F:acyltransferase activity, transferring groups other than amino-acyl groups"/>
    <property type="evidence" value="ECO:0007669"/>
    <property type="project" value="InterPro"/>
</dbReference>
<dbReference type="InterPro" id="IPR016181">
    <property type="entry name" value="Acyl_CoA_acyltransferase"/>
</dbReference>
<accession>E8KC09</accession>
<dbReference type="PANTHER" id="PTHR31143:SF2">
    <property type="entry name" value="FR47-LIKE DOMAIN-CONTAINING PROTEIN-RELATED"/>
    <property type="match status" value="1"/>
</dbReference>
<evidence type="ECO:0000313" key="2">
    <source>
        <dbReference type="EMBL" id="EFX40461.1"/>
    </source>
</evidence>
<keyword evidence="2" id="KW-0808">Transferase</keyword>
<dbReference type="InterPro" id="IPR000182">
    <property type="entry name" value="GNAT_dom"/>
</dbReference>
<proteinExistence type="predicted"/>
<protein>
    <submittedName>
        <fullName evidence="2">Acetyltransferase, GNAT family</fullName>
    </submittedName>
</protein>
<dbReference type="Proteomes" id="UP000010304">
    <property type="component" value="Unassembled WGS sequence"/>
</dbReference>
<dbReference type="AlphaFoldDB" id="E8KC09"/>
<dbReference type="EMBL" id="AEVF01000011">
    <property type="protein sequence ID" value="EFX40461.1"/>
    <property type="molecule type" value="Genomic_DNA"/>
</dbReference>
<reference evidence="2 3" key="1">
    <citation type="submission" date="2010-12" db="EMBL/GenBank/DDBJ databases">
        <authorList>
            <person name="Muzny D."/>
            <person name="Qin X."/>
            <person name="Deng J."/>
            <person name="Jiang H."/>
            <person name="Liu Y."/>
            <person name="Qu J."/>
            <person name="Song X.-Z."/>
            <person name="Zhang L."/>
            <person name="Thornton R."/>
            <person name="Coyle M."/>
            <person name="Francisco L."/>
            <person name="Jackson L."/>
            <person name="Javaid M."/>
            <person name="Korchina V."/>
            <person name="Kovar C."/>
            <person name="Mata R."/>
            <person name="Mathew T."/>
            <person name="Ngo R."/>
            <person name="Nguyen L."/>
            <person name="Nguyen N."/>
            <person name="Okwuonu G."/>
            <person name="Ongeri F."/>
            <person name="Pham C."/>
            <person name="Simmons D."/>
            <person name="Wilczek-Boney K."/>
            <person name="Hale W."/>
            <person name="Jakkamsetti A."/>
            <person name="Pham P."/>
            <person name="Ruth R."/>
            <person name="San Lucas F."/>
            <person name="Warren J."/>
            <person name="Zhang J."/>
            <person name="Zhao Z."/>
            <person name="Zhou C."/>
            <person name="Zhu D."/>
            <person name="Lee S."/>
            <person name="Bess C."/>
            <person name="Blankenburg K."/>
            <person name="Forbes L."/>
            <person name="Fu Q."/>
            <person name="Gubbala S."/>
            <person name="Hirani K."/>
            <person name="Jayaseelan J.C."/>
            <person name="Lara F."/>
            <person name="Munidasa M."/>
            <person name="Palculict T."/>
            <person name="Patil S."/>
            <person name="Pu L.-L."/>
            <person name="Saada N."/>
            <person name="Tang L."/>
            <person name="Weissenberger G."/>
            <person name="Zhu Y."/>
            <person name="Hemphill L."/>
            <person name="Shang Y."/>
            <person name="Youmans B."/>
            <person name="Ayvaz T."/>
            <person name="Ross M."/>
            <person name="Santibanez J."/>
            <person name="Aqrawi P."/>
            <person name="Gross S."/>
            <person name="Joshi V."/>
            <person name="Fowler G."/>
            <person name="Nazareth L."/>
            <person name="Reid J."/>
            <person name="Worley K."/>
            <person name="Petrosino J."/>
            <person name="Highlander S."/>
            <person name="Gibbs R."/>
        </authorList>
    </citation>
    <scope>NUCLEOTIDE SEQUENCE [LARGE SCALE GENOMIC DNA]</scope>
    <source>
        <strain evidence="2 3">ATCC 700780</strain>
    </source>
</reference>
<dbReference type="PROSITE" id="PS51186">
    <property type="entry name" value="GNAT"/>
    <property type="match status" value="1"/>
</dbReference>
<dbReference type="Pfam" id="PF12746">
    <property type="entry name" value="GNAT_acetyltran"/>
    <property type="match status" value="1"/>
</dbReference>
<dbReference type="InterPro" id="IPR027365">
    <property type="entry name" value="GNAT_acetyltra_YdfB-like"/>
</dbReference>
<dbReference type="Gene3D" id="3.40.630.110">
    <property type="entry name" value="GNAT acetyltransferase-like"/>
    <property type="match status" value="1"/>
</dbReference>
<evidence type="ECO:0000259" key="1">
    <source>
        <dbReference type="PROSITE" id="PS51186"/>
    </source>
</evidence>
<dbReference type="SUPFAM" id="SSF55729">
    <property type="entry name" value="Acyl-CoA N-acyltransferases (Nat)"/>
    <property type="match status" value="1"/>
</dbReference>
<gene>
    <name evidence="2" type="ORF">HMPREF9180_1014</name>
</gene>
<comment type="caution">
    <text evidence="2">The sequence shown here is derived from an EMBL/GenBank/DDBJ whole genome shotgun (WGS) entry which is preliminary data.</text>
</comment>
<dbReference type="HOGENOM" id="CLU_074296_2_1_9"/>
<feature type="domain" description="N-acetyltransferase" evidence="1">
    <location>
        <begin position="112"/>
        <end position="243"/>
    </location>
</feature>